<evidence type="ECO:0000256" key="6">
    <source>
        <dbReference type="SAM" id="Coils"/>
    </source>
</evidence>
<evidence type="ECO:0000256" key="3">
    <source>
        <dbReference type="ARBA" id="ARBA00022553"/>
    </source>
</evidence>
<evidence type="ECO:0000313" key="11">
    <source>
        <dbReference type="Proteomes" id="UP000199403"/>
    </source>
</evidence>
<dbReference type="STRING" id="1416801.SAMN05192553_102274"/>
<dbReference type="NCBIfam" id="TIGR00229">
    <property type="entry name" value="sensory_box"/>
    <property type="match status" value="3"/>
</dbReference>
<dbReference type="SUPFAM" id="SSF55874">
    <property type="entry name" value="ATPase domain of HSP90 chaperone/DNA topoisomerase II/histidine kinase"/>
    <property type="match status" value="1"/>
</dbReference>
<evidence type="ECO:0000259" key="7">
    <source>
        <dbReference type="PROSITE" id="PS50109"/>
    </source>
</evidence>
<evidence type="ECO:0000259" key="8">
    <source>
        <dbReference type="PROSITE" id="PS50112"/>
    </source>
</evidence>
<proteinExistence type="predicted"/>
<dbReference type="InterPro" id="IPR035965">
    <property type="entry name" value="PAS-like_dom_sf"/>
</dbReference>
<dbReference type="SMART" id="SM00091">
    <property type="entry name" value="PAS"/>
    <property type="match status" value="2"/>
</dbReference>
<keyword evidence="11" id="KW-1185">Reference proteome</keyword>
<dbReference type="Pfam" id="PF13426">
    <property type="entry name" value="PAS_9"/>
    <property type="match status" value="2"/>
</dbReference>
<keyword evidence="5" id="KW-0418">Kinase</keyword>
<evidence type="ECO:0000313" key="10">
    <source>
        <dbReference type="EMBL" id="SEJ07828.1"/>
    </source>
</evidence>
<evidence type="ECO:0000259" key="9">
    <source>
        <dbReference type="PROSITE" id="PS50113"/>
    </source>
</evidence>
<dbReference type="Pfam" id="PF00512">
    <property type="entry name" value="HisKA"/>
    <property type="match status" value="1"/>
</dbReference>
<dbReference type="PROSITE" id="PS50113">
    <property type="entry name" value="PAC"/>
    <property type="match status" value="1"/>
</dbReference>
<dbReference type="PRINTS" id="PR00344">
    <property type="entry name" value="BCTRLSENSOR"/>
</dbReference>
<sequence>MKKSTFTDTDEGERLAVLHSYDILDSPPEGEYDALTELAAGIGKTPVSMLTFLGKDISFTKSSFGFTQHGLAEIVLPPGFGRKQAHVPIVISDSRKTALELFNGHAEYHFFAGFPVVSPNGFLLGFLCLLGTEPSVLDQQQKRSLKLLSGQVTTLLEGRKKQRVLQQSYRLHREMEKQRALDRVNSDALINTTTDDIWSIDTNLRLVAFNDAFAKKMELLLGSKIYPGSPALFPEKIPADMHQTFSSFFTRALAGESFTESYCRAEKLESGMEIWIELNAHPILQHGKITGAAFFARTITERKLAEIKIKESEANYRMLFDFSPLPKILLDVDTLEILEINRAALRSYGYERHEILGYSMGILLREEEIGVFYESIQHFLGKGEPGKLNPSIHRKKNGELIQGELLLHELVYNGRKCMMAILHDQTEQLQTLSLKSQLANIMENSLNEIYIFDTKSLHFSYANRGALLNIGYRMEELQKLTPYAIKPEFEEAEFRSFIEPLVSEAQEKLIFVTVHERKDGSRYPVKVHLQKMRYEGQPALVAIIIDITETKKTEQQLRELNELLEKSNRELEQFASITAHDLQEPLRMVSGFTSLLKKKYENKLDEKGLQYIHYAMDGSIRMQQMIQDILEYSKAGKELTSMGTFSLTEVLDLVRSDLKKRITEKEARMVFPSQDLQLSGHQNSIYRLFLNLVSNALKFIPANTQPLVRIHVRQDPEKYHFTVEDNGIGIDPENLPQLFQPFNRLHNKQTFAGTGLGLATCKKIVTNHGGDIWVTSTPGEGSQFHFTLPKARAN</sequence>
<reference evidence="11" key="1">
    <citation type="submission" date="2016-10" db="EMBL/GenBank/DDBJ databases">
        <authorList>
            <person name="Varghese N."/>
            <person name="Submissions S."/>
        </authorList>
    </citation>
    <scope>NUCLEOTIDE SEQUENCE [LARGE SCALE GENOMIC DNA]</scope>
    <source>
        <strain evidence="11">IBRC-M 10761</strain>
    </source>
</reference>
<keyword evidence="4" id="KW-0808">Transferase</keyword>
<comment type="catalytic activity">
    <reaction evidence="1">
        <text>ATP + protein L-histidine = ADP + protein N-phospho-L-histidine.</text>
        <dbReference type="EC" id="2.7.13.3"/>
    </reaction>
</comment>
<dbReference type="InterPro" id="IPR013656">
    <property type="entry name" value="PAS_4"/>
</dbReference>
<keyword evidence="3" id="KW-0597">Phosphoprotein</keyword>
<evidence type="ECO:0000256" key="4">
    <source>
        <dbReference type="ARBA" id="ARBA00022679"/>
    </source>
</evidence>
<keyword evidence="6" id="KW-0175">Coiled coil</keyword>
<dbReference type="EC" id="2.7.13.3" evidence="2"/>
<dbReference type="InterPro" id="IPR004358">
    <property type="entry name" value="Sig_transdc_His_kin-like_C"/>
</dbReference>
<dbReference type="SMART" id="SM00388">
    <property type="entry name" value="HisKA"/>
    <property type="match status" value="1"/>
</dbReference>
<name>A0A1H6VT35_9BACT</name>
<dbReference type="InterPro" id="IPR036890">
    <property type="entry name" value="HATPase_C_sf"/>
</dbReference>
<gene>
    <name evidence="10" type="ORF">SAMN05192553_102274</name>
</gene>
<dbReference type="SUPFAM" id="SSF47384">
    <property type="entry name" value="Homodimeric domain of signal transducing histidine kinase"/>
    <property type="match status" value="1"/>
</dbReference>
<dbReference type="EMBL" id="FNZH01000002">
    <property type="protein sequence ID" value="SEJ07828.1"/>
    <property type="molecule type" value="Genomic_DNA"/>
</dbReference>
<dbReference type="Gene3D" id="3.30.450.20">
    <property type="entry name" value="PAS domain"/>
    <property type="match status" value="3"/>
</dbReference>
<dbReference type="PROSITE" id="PS50109">
    <property type="entry name" value="HIS_KIN"/>
    <property type="match status" value="1"/>
</dbReference>
<dbReference type="SUPFAM" id="SSF55785">
    <property type="entry name" value="PYP-like sensor domain (PAS domain)"/>
    <property type="match status" value="3"/>
</dbReference>
<protein>
    <recommendedName>
        <fullName evidence="2">histidine kinase</fullName>
        <ecNumber evidence="2">2.7.13.3</ecNumber>
    </recommendedName>
</protein>
<dbReference type="PANTHER" id="PTHR43304:SF1">
    <property type="entry name" value="PAC DOMAIN-CONTAINING PROTEIN"/>
    <property type="match status" value="1"/>
</dbReference>
<dbReference type="InterPro" id="IPR003661">
    <property type="entry name" value="HisK_dim/P_dom"/>
</dbReference>
<feature type="domain" description="PAC" evidence="9">
    <location>
        <begin position="503"/>
        <end position="559"/>
    </location>
</feature>
<dbReference type="InterPro" id="IPR052162">
    <property type="entry name" value="Sensor_kinase/Photoreceptor"/>
</dbReference>
<dbReference type="InterPro" id="IPR000014">
    <property type="entry name" value="PAS"/>
</dbReference>
<dbReference type="FunFam" id="3.30.565.10:FF:000006">
    <property type="entry name" value="Sensor histidine kinase WalK"/>
    <property type="match status" value="1"/>
</dbReference>
<dbReference type="CDD" id="cd00130">
    <property type="entry name" value="PAS"/>
    <property type="match status" value="2"/>
</dbReference>
<feature type="domain" description="Histidine kinase" evidence="7">
    <location>
        <begin position="577"/>
        <end position="792"/>
    </location>
</feature>
<dbReference type="CDD" id="cd00082">
    <property type="entry name" value="HisKA"/>
    <property type="match status" value="1"/>
</dbReference>
<dbReference type="InterPro" id="IPR005467">
    <property type="entry name" value="His_kinase_dom"/>
</dbReference>
<dbReference type="RefSeq" id="WP_092170955.1">
    <property type="nucleotide sequence ID" value="NZ_FNZH01000002.1"/>
</dbReference>
<dbReference type="Gene3D" id="1.10.287.130">
    <property type="match status" value="1"/>
</dbReference>
<dbReference type="SMART" id="SM00387">
    <property type="entry name" value="HATPase_c"/>
    <property type="match status" value="1"/>
</dbReference>
<evidence type="ECO:0000256" key="2">
    <source>
        <dbReference type="ARBA" id="ARBA00012438"/>
    </source>
</evidence>
<dbReference type="GO" id="GO:0000155">
    <property type="term" value="F:phosphorelay sensor kinase activity"/>
    <property type="evidence" value="ECO:0007669"/>
    <property type="project" value="InterPro"/>
</dbReference>
<dbReference type="AlphaFoldDB" id="A0A1H6VT35"/>
<dbReference type="Pfam" id="PF08448">
    <property type="entry name" value="PAS_4"/>
    <property type="match status" value="1"/>
</dbReference>
<dbReference type="Gene3D" id="3.30.565.10">
    <property type="entry name" value="Histidine kinase-like ATPase, C-terminal domain"/>
    <property type="match status" value="1"/>
</dbReference>
<accession>A0A1H6VT35</accession>
<dbReference type="OrthoDB" id="905895at2"/>
<dbReference type="InterPro" id="IPR036097">
    <property type="entry name" value="HisK_dim/P_sf"/>
</dbReference>
<evidence type="ECO:0000256" key="5">
    <source>
        <dbReference type="ARBA" id="ARBA00022777"/>
    </source>
</evidence>
<dbReference type="SUPFAM" id="SSF55781">
    <property type="entry name" value="GAF domain-like"/>
    <property type="match status" value="1"/>
</dbReference>
<dbReference type="CDD" id="cd00075">
    <property type="entry name" value="HATPase"/>
    <property type="match status" value="1"/>
</dbReference>
<dbReference type="PANTHER" id="PTHR43304">
    <property type="entry name" value="PHYTOCHROME-LIKE PROTEIN CPH1"/>
    <property type="match status" value="1"/>
</dbReference>
<feature type="coiled-coil region" evidence="6">
    <location>
        <begin position="547"/>
        <end position="577"/>
    </location>
</feature>
<dbReference type="Pfam" id="PF02518">
    <property type="entry name" value="HATPase_c"/>
    <property type="match status" value="1"/>
</dbReference>
<organism evidence="10 11">
    <name type="scientific">Cyclobacterium xiamenense</name>
    <dbReference type="NCBI Taxonomy" id="1297121"/>
    <lineage>
        <taxon>Bacteria</taxon>
        <taxon>Pseudomonadati</taxon>
        <taxon>Bacteroidota</taxon>
        <taxon>Cytophagia</taxon>
        <taxon>Cytophagales</taxon>
        <taxon>Cyclobacteriaceae</taxon>
        <taxon>Cyclobacterium</taxon>
    </lineage>
</organism>
<dbReference type="Proteomes" id="UP000199403">
    <property type="component" value="Unassembled WGS sequence"/>
</dbReference>
<dbReference type="InterPro" id="IPR000700">
    <property type="entry name" value="PAS-assoc_C"/>
</dbReference>
<dbReference type="PROSITE" id="PS50112">
    <property type="entry name" value="PAS"/>
    <property type="match status" value="1"/>
</dbReference>
<feature type="domain" description="PAS" evidence="8">
    <location>
        <begin position="312"/>
        <end position="383"/>
    </location>
</feature>
<dbReference type="InterPro" id="IPR003594">
    <property type="entry name" value="HATPase_dom"/>
</dbReference>
<evidence type="ECO:0000256" key="1">
    <source>
        <dbReference type="ARBA" id="ARBA00000085"/>
    </source>
</evidence>